<dbReference type="FunFam" id="1.10.510.10:FF:000054">
    <property type="entry name" value="Mitogen-activated protein kinase kinase kinase 5"/>
    <property type="match status" value="1"/>
</dbReference>
<evidence type="ECO:0000256" key="3">
    <source>
        <dbReference type="ARBA" id="ARBA00012406"/>
    </source>
</evidence>
<evidence type="ECO:0000256" key="7">
    <source>
        <dbReference type="ARBA" id="ARBA00022741"/>
    </source>
</evidence>
<dbReference type="CDD" id="cd06624">
    <property type="entry name" value="STKc_ASK"/>
    <property type="match status" value="1"/>
</dbReference>
<dbReference type="SUPFAM" id="SSF47769">
    <property type="entry name" value="SAM/Pointed domain"/>
    <property type="match status" value="1"/>
</dbReference>
<dbReference type="RefSeq" id="XP_008834990.1">
    <property type="nucleotide sequence ID" value="XM_008836768.3"/>
</dbReference>
<dbReference type="InterPro" id="IPR046873">
    <property type="entry name" value="HisK-N-like"/>
</dbReference>
<feature type="compositionally biased region" description="Low complexity" evidence="15">
    <location>
        <begin position="947"/>
        <end position="956"/>
    </location>
</feature>
<dbReference type="Proteomes" id="UP000694381">
    <property type="component" value="Unassembled WGS sequence"/>
</dbReference>
<name>A0A8C6RG78_NANGA</name>
<evidence type="ECO:0000256" key="2">
    <source>
        <dbReference type="ARBA" id="ARBA00006529"/>
    </source>
</evidence>
<evidence type="ECO:0000256" key="1">
    <source>
        <dbReference type="ARBA" id="ARBA00001946"/>
    </source>
</evidence>
<dbReference type="Ensembl" id="ENSNGAT00000021835.1">
    <property type="protein sequence ID" value="ENSNGAP00000016220.1"/>
    <property type="gene ID" value="ENSNGAG00000017010.1"/>
</dbReference>
<evidence type="ECO:0000256" key="14">
    <source>
        <dbReference type="PROSITE-ProRule" id="PRU10141"/>
    </source>
</evidence>
<feature type="compositionally biased region" description="Low complexity" evidence="15">
    <location>
        <begin position="1139"/>
        <end position="1151"/>
    </location>
</feature>
<feature type="compositionally biased region" description="Low complexity" evidence="15">
    <location>
        <begin position="926"/>
        <end position="940"/>
    </location>
</feature>
<keyword evidence="4" id="KW-0723">Serine/threonine-protein kinase</keyword>
<dbReference type="InterPro" id="IPR008271">
    <property type="entry name" value="Ser/Thr_kinase_AS"/>
</dbReference>
<dbReference type="InterPro" id="IPR011009">
    <property type="entry name" value="Kinase-like_dom_sf"/>
</dbReference>
<evidence type="ECO:0000313" key="17">
    <source>
        <dbReference type="Ensembl" id="ENSNGAP00000016220.1"/>
    </source>
</evidence>
<organism evidence="17 18">
    <name type="scientific">Nannospalax galili</name>
    <name type="common">Northern Israeli blind subterranean mole rat</name>
    <name type="synonym">Spalax galili</name>
    <dbReference type="NCBI Taxonomy" id="1026970"/>
    <lineage>
        <taxon>Eukaryota</taxon>
        <taxon>Metazoa</taxon>
        <taxon>Chordata</taxon>
        <taxon>Craniata</taxon>
        <taxon>Vertebrata</taxon>
        <taxon>Euteleostomi</taxon>
        <taxon>Mammalia</taxon>
        <taxon>Eutheria</taxon>
        <taxon>Euarchontoglires</taxon>
        <taxon>Glires</taxon>
        <taxon>Rodentia</taxon>
        <taxon>Myomorpha</taxon>
        <taxon>Muroidea</taxon>
        <taxon>Spalacidae</taxon>
        <taxon>Spalacinae</taxon>
        <taxon>Nannospalax</taxon>
    </lineage>
</organism>
<dbReference type="GO" id="GO:0005524">
    <property type="term" value="F:ATP binding"/>
    <property type="evidence" value="ECO:0007669"/>
    <property type="project" value="UniProtKB-UniRule"/>
</dbReference>
<dbReference type="CTD" id="9064"/>
<dbReference type="Pfam" id="PF20302">
    <property type="entry name" value="HisK-N-like"/>
    <property type="match status" value="1"/>
</dbReference>
<dbReference type="Pfam" id="PF19039">
    <property type="entry name" value="ASK_PH"/>
    <property type="match status" value="1"/>
</dbReference>
<dbReference type="SMART" id="SM00220">
    <property type="entry name" value="S_TKc"/>
    <property type="match status" value="1"/>
</dbReference>
<keyword evidence="8" id="KW-0418">Kinase</keyword>
<evidence type="ECO:0000256" key="8">
    <source>
        <dbReference type="ARBA" id="ARBA00022777"/>
    </source>
</evidence>
<evidence type="ECO:0000256" key="12">
    <source>
        <dbReference type="ARBA" id="ARBA00047559"/>
    </source>
</evidence>
<comment type="catalytic activity">
    <reaction evidence="12">
        <text>L-threonyl-[protein] + ATP = O-phospho-L-threonyl-[protein] + ADP + H(+)</text>
        <dbReference type="Rhea" id="RHEA:46608"/>
        <dbReference type="Rhea" id="RHEA-COMP:11060"/>
        <dbReference type="Rhea" id="RHEA-COMP:11605"/>
        <dbReference type="ChEBI" id="CHEBI:15378"/>
        <dbReference type="ChEBI" id="CHEBI:30013"/>
        <dbReference type="ChEBI" id="CHEBI:30616"/>
        <dbReference type="ChEBI" id="CHEBI:61977"/>
        <dbReference type="ChEBI" id="CHEBI:456216"/>
        <dbReference type="EC" id="2.7.11.25"/>
    </reaction>
</comment>
<evidence type="ECO:0000256" key="13">
    <source>
        <dbReference type="ARBA" id="ARBA00048329"/>
    </source>
</evidence>
<sequence length="1292" mass="143041">MAGPCPGAGTLERAGSCWQDPLAEALSRGRPLAAAAGRGCARSRPLSVVYVLTREPRPGVEPGAGREAEPLPLRCLREACAQLPSTRPPPQLCSLPFGTLALGDTTALDSFYNADVVVLEVSNSLAQPSLFYHLGVRESFSMTNNVLLCSQAELPDLQALREDVFQKNSDCAGSYTLIPYVVTATGRVLCGDAGLLRGMADGLVQAGASTEALLTPLVSRLARLLEATPTDSCGYFRETIRQDIRQARERFSGQQLRQELARLQRRLDSVELLSPDIIMNLLLSYRDVQDYSAIIELVETLQALPTCDVAEQHNVCFHYTFALNRRNGPGDREKALAVLLPLVQCEGSVAPDLYCMCGRIYKDMFFSSGFQDAGHLEQAYHWYRKAFDVEPSLHSGINAAVLLIAAGHHFENSEELQLIGMKLGCLLARKGCVEKMQYYWDVGFYLGAQILANDPTQVVLAAEKLYKLNAPIWYLVSVMETFLLYQHFRPTPEPSGGPLLRAHFWLHFLLQSCQPFKTASPQVDQCLVLVLEMNKVLLPASLEIQGSDSVSAVTLNLLEPETQDDPSSWTLPIASICGVSSSKLDERCCFLYALPPAQDVQLCFPSVERCQWFCGLIQTLVTNPDSLVPTEETEGVREVLEFDYEYSETGERLVLGKGTYGVVYAGRDRHTRVRIAIKEIPERDSRFSQPLHEEIALHKRLRHKNIVRYLGSASQGGYLKIFMEEVPGGSLSSLLRSVWGPLKDNESTISFYTRQILQGLSYLHENRIVHRDIKGDNVLINTFSGLLKISDFGTSKRLAGITPCTETFTGTLQYMAPEIIDQGPRGYGKAADIWSLGCTVIEMATGRPPFHELGSPQAAMFQVGMYKVHPPMPSSLSAEAQAFLLRTFEPDPRLRASAQELLGDPFLQPGKRSRSLGAPRHGPRLSGAPSAGSSPSPVSATQSQTFPRPQAPSQHSPSPPKRCLSYGDTSQLRVPEEPAAEEPASPEESSGLSLLHQESKRRAMLAAVLEQELPMLAENLLEQEQGSRLSRNHVDQLLRCLRAHIHTPNRRQLAQDLRALQAQLWAQGLGPALLNGPLFAFPDAVKQILRRRQIRPHWMFVLDSLLSRTVRAALAVLDTDVEKKLVSPRSEEWSKEGASQQKQQESQLLQSPPEPEQKLPPLIVQLGLLRAETDRFRDVLAAKERECQALVHEALHRVNEDARIYALASELPASLPKDQSLVQWLQELSVDPATIQTLVNHSFTLKALLTCATQDDLHYTQIRGGMVCRIWRAILAQRAGSRPVTPGPREAE</sequence>
<dbReference type="PANTHER" id="PTHR11584:SF391">
    <property type="entry name" value="MITOGEN-ACTIVATED PROTEIN KINASE KINASE KINASE 6"/>
    <property type="match status" value="1"/>
</dbReference>
<proteinExistence type="inferred from homology"/>
<dbReference type="GO" id="GO:0000287">
    <property type="term" value="F:magnesium ion binding"/>
    <property type="evidence" value="ECO:0007669"/>
    <property type="project" value="Ensembl"/>
</dbReference>
<dbReference type="InterPro" id="IPR000719">
    <property type="entry name" value="Prot_kinase_dom"/>
</dbReference>
<dbReference type="PROSITE" id="PS50011">
    <property type="entry name" value="PROTEIN_KINASE_DOM"/>
    <property type="match status" value="1"/>
</dbReference>
<dbReference type="Gene3D" id="3.30.200.20">
    <property type="entry name" value="Phosphorylase Kinase, domain 1"/>
    <property type="match status" value="1"/>
</dbReference>
<dbReference type="InterPro" id="IPR043969">
    <property type="entry name" value="MAP3K_PH"/>
</dbReference>
<dbReference type="InterPro" id="IPR025136">
    <property type="entry name" value="MAP3K_TRAF-bd"/>
</dbReference>
<feature type="region of interest" description="Disordered" evidence="15">
    <location>
        <begin position="901"/>
        <end position="997"/>
    </location>
</feature>
<feature type="compositionally biased region" description="Low complexity" evidence="15">
    <location>
        <begin position="981"/>
        <end position="990"/>
    </location>
</feature>
<dbReference type="PANTHER" id="PTHR11584">
    <property type="entry name" value="SERINE/THREONINE PROTEIN KINASE"/>
    <property type="match status" value="1"/>
</dbReference>
<evidence type="ECO:0000259" key="16">
    <source>
        <dbReference type="PROSITE" id="PS50011"/>
    </source>
</evidence>
<feature type="domain" description="Protein kinase" evidence="16">
    <location>
        <begin position="649"/>
        <end position="907"/>
    </location>
</feature>
<evidence type="ECO:0000313" key="18">
    <source>
        <dbReference type="Proteomes" id="UP000694381"/>
    </source>
</evidence>
<keyword evidence="10" id="KW-0460">Magnesium</keyword>
<dbReference type="FunFam" id="3.30.200.20:FF:000067">
    <property type="entry name" value="Mitogen-activated protein kinase kinase kinase 5"/>
    <property type="match status" value="1"/>
</dbReference>
<dbReference type="Pfam" id="PF20309">
    <property type="entry name" value="DRHyd-ASK"/>
    <property type="match status" value="1"/>
</dbReference>
<evidence type="ECO:0000256" key="15">
    <source>
        <dbReference type="SAM" id="MobiDB-lite"/>
    </source>
</evidence>
<dbReference type="Pfam" id="PF00069">
    <property type="entry name" value="Pkinase"/>
    <property type="match status" value="1"/>
</dbReference>
<comment type="catalytic activity">
    <reaction evidence="13">
        <text>L-seryl-[protein] + ATP = O-phospho-L-seryl-[protein] + ADP + H(+)</text>
        <dbReference type="Rhea" id="RHEA:17989"/>
        <dbReference type="Rhea" id="RHEA-COMP:9863"/>
        <dbReference type="Rhea" id="RHEA-COMP:11604"/>
        <dbReference type="ChEBI" id="CHEBI:15378"/>
        <dbReference type="ChEBI" id="CHEBI:29999"/>
        <dbReference type="ChEBI" id="CHEBI:30616"/>
        <dbReference type="ChEBI" id="CHEBI:83421"/>
        <dbReference type="ChEBI" id="CHEBI:456216"/>
        <dbReference type="EC" id="2.7.11.25"/>
    </reaction>
</comment>
<evidence type="ECO:0000256" key="4">
    <source>
        <dbReference type="ARBA" id="ARBA00022527"/>
    </source>
</evidence>
<dbReference type="GeneTree" id="ENSGT00940000159398"/>
<dbReference type="GeneID" id="103737078"/>
<feature type="region of interest" description="Disordered" evidence="15">
    <location>
        <begin position="1128"/>
        <end position="1158"/>
    </location>
</feature>
<dbReference type="KEGG" id="ngi:103737078"/>
<keyword evidence="6" id="KW-0479">Metal-binding</keyword>
<dbReference type="InterPro" id="IPR013761">
    <property type="entry name" value="SAM/pointed_sf"/>
</dbReference>
<dbReference type="OrthoDB" id="275301at2759"/>
<dbReference type="SUPFAM" id="SSF56112">
    <property type="entry name" value="Protein kinase-like (PK-like)"/>
    <property type="match status" value="1"/>
</dbReference>
<reference evidence="17" key="1">
    <citation type="submission" date="2025-08" db="UniProtKB">
        <authorList>
            <consortium name="Ensembl"/>
        </authorList>
    </citation>
    <scope>IDENTIFICATION</scope>
</reference>
<evidence type="ECO:0000256" key="5">
    <source>
        <dbReference type="ARBA" id="ARBA00022679"/>
    </source>
</evidence>
<dbReference type="InterPro" id="IPR046872">
    <property type="entry name" value="DRHyd-ASK"/>
</dbReference>
<protein>
    <recommendedName>
        <fullName evidence="3">mitogen-activated protein kinase kinase kinase</fullName>
        <ecNumber evidence="3">2.7.11.25</ecNumber>
    </recommendedName>
</protein>
<dbReference type="EC" id="2.7.11.25" evidence="3"/>
<accession>A0A8C6RG78</accession>
<evidence type="ECO:0000256" key="9">
    <source>
        <dbReference type="ARBA" id="ARBA00022840"/>
    </source>
</evidence>
<dbReference type="PROSITE" id="PS00107">
    <property type="entry name" value="PROTEIN_KINASE_ATP"/>
    <property type="match status" value="1"/>
</dbReference>
<gene>
    <name evidence="17" type="primary">Map3k6</name>
</gene>
<dbReference type="GO" id="GO:0004709">
    <property type="term" value="F:MAP kinase kinase kinase activity"/>
    <property type="evidence" value="ECO:0007669"/>
    <property type="project" value="UniProtKB-EC"/>
</dbReference>
<keyword evidence="18" id="KW-1185">Reference proteome</keyword>
<reference evidence="17" key="2">
    <citation type="submission" date="2025-09" db="UniProtKB">
        <authorList>
            <consortium name="Ensembl"/>
        </authorList>
    </citation>
    <scope>IDENTIFICATION</scope>
</reference>
<comment type="cofactor">
    <cofactor evidence="1">
        <name>Mg(2+)</name>
        <dbReference type="ChEBI" id="CHEBI:18420"/>
    </cofactor>
</comment>
<keyword evidence="9 14" id="KW-0067">ATP-binding</keyword>
<dbReference type="OMA" id="SCQPFKP"/>
<keyword evidence="5" id="KW-0808">Transferase</keyword>
<evidence type="ECO:0000256" key="11">
    <source>
        <dbReference type="ARBA" id="ARBA00023054"/>
    </source>
</evidence>
<dbReference type="PROSITE" id="PS00108">
    <property type="entry name" value="PROTEIN_KINASE_ST"/>
    <property type="match status" value="1"/>
</dbReference>
<evidence type="ECO:0000256" key="6">
    <source>
        <dbReference type="ARBA" id="ARBA00022723"/>
    </source>
</evidence>
<evidence type="ECO:0000256" key="10">
    <source>
        <dbReference type="ARBA" id="ARBA00022842"/>
    </source>
</evidence>
<comment type="similarity">
    <text evidence="2">Belongs to the protein kinase superfamily. STE Ser/Thr protein kinase family. MAP kinase kinase kinase subfamily.</text>
</comment>
<feature type="binding site" evidence="14">
    <location>
        <position position="678"/>
    </location>
    <ligand>
        <name>ATP</name>
        <dbReference type="ChEBI" id="CHEBI:30616"/>
    </ligand>
</feature>
<keyword evidence="7 14" id="KW-0547">Nucleotide-binding</keyword>
<dbReference type="InterPro" id="IPR017441">
    <property type="entry name" value="Protein_kinase_ATP_BS"/>
</dbReference>
<dbReference type="Pfam" id="PF13281">
    <property type="entry name" value="MAP3K_TRAF_bd"/>
    <property type="match status" value="1"/>
</dbReference>
<keyword evidence="11" id="KW-0175">Coiled coil</keyword>
<dbReference type="GO" id="GO:0033554">
    <property type="term" value="P:cellular response to stress"/>
    <property type="evidence" value="ECO:0007669"/>
    <property type="project" value="TreeGrafter"/>
</dbReference>
<dbReference type="Gene3D" id="1.10.510.10">
    <property type="entry name" value="Transferase(Phosphotransferase) domain 1"/>
    <property type="match status" value="1"/>
</dbReference>